<dbReference type="GO" id="GO:0004674">
    <property type="term" value="F:protein serine/threonine kinase activity"/>
    <property type="evidence" value="ECO:0007669"/>
    <property type="project" value="UniProtKB-KW"/>
</dbReference>
<dbReference type="InterPro" id="IPR045269">
    <property type="entry name" value="Atg1-like"/>
</dbReference>
<dbReference type="PROSITE" id="PS50011">
    <property type="entry name" value="PROTEIN_KINASE_DOM"/>
    <property type="match status" value="1"/>
</dbReference>
<keyword evidence="1" id="KW-0808">Transferase</keyword>
<dbReference type="PROSITE" id="PS00108">
    <property type="entry name" value="PROTEIN_KINASE_ST"/>
    <property type="match status" value="1"/>
</dbReference>
<feature type="domain" description="Protein kinase" evidence="5">
    <location>
        <begin position="20"/>
        <end position="292"/>
    </location>
</feature>
<dbReference type="Gene3D" id="1.10.510.10">
    <property type="entry name" value="Transferase(Phosphotransferase) domain 1"/>
    <property type="match status" value="1"/>
</dbReference>
<accession>A0ABW1IND6</accession>
<dbReference type="SUPFAM" id="SSF56112">
    <property type="entry name" value="Protein kinase-like (PK-like)"/>
    <property type="match status" value="1"/>
</dbReference>
<dbReference type="Proteomes" id="UP001596250">
    <property type="component" value="Unassembled WGS sequence"/>
</dbReference>
<dbReference type="CDD" id="cd14014">
    <property type="entry name" value="STKc_PknB_like"/>
    <property type="match status" value="1"/>
</dbReference>
<evidence type="ECO:0000313" key="7">
    <source>
        <dbReference type="Proteomes" id="UP001596250"/>
    </source>
</evidence>
<evidence type="ECO:0000256" key="1">
    <source>
        <dbReference type="ARBA" id="ARBA00022679"/>
    </source>
</evidence>
<keyword evidence="3 6" id="KW-0418">Kinase</keyword>
<keyword evidence="4" id="KW-0067">ATP-binding</keyword>
<evidence type="ECO:0000259" key="5">
    <source>
        <dbReference type="PROSITE" id="PS50011"/>
    </source>
</evidence>
<keyword evidence="6" id="KW-0723">Serine/threonine-protein kinase</keyword>
<evidence type="ECO:0000256" key="3">
    <source>
        <dbReference type="ARBA" id="ARBA00022777"/>
    </source>
</evidence>
<comment type="caution">
    <text evidence="6">The sequence shown here is derived from an EMBL/GenBank/DDBJ whole genome shotgun (WGS) entry which is preliminary data.</text>
</comment>
<sequence length="319" mass="36683">MELVLNDHRLKKGVILNYRYKIYAALAASELSIVYLARDTRLKRTVVVKEFYPNQLVLRDLDQRSVVCRKPSLRKTFDEWLLRFRSEIDILREMDHPHIVSYAAHFNENGTGYLVTEYCRGSALHHYRSQVDGQLEASFFKQMMLPLVDALQYIHSKGYIHRDIKPGNIIIGKKGKPWLIDFGSAVSFTRSEKRQVVTTAGFSALELYSETSRLGPWSDMYSLSAVLYYYISGTMPPDVSERLIEDEIIPLRELKTNVSSMLAQTIMKGLSVEPQKRVSLKTLKAALQYEAFRLKRLEKKLGAHQTRLAETSNGLTEKV</sequence>
<keyword evidence="2" id="KW-0547">Nucleotide-binding</keyword>
<evidence type="ECO:0000256" key="2">
    <source>
        <dbReference type="ARBA" id="ARBA00022741"/>
    </source>
</evidence>
<dbReference type="EMBL" id="JBHSQV010000119">
    <property type="protein sequence ID" value="MFC5986576.1"/>
    <property type="molecule type" value="Genomic_DNA"/>
</dbReference>
<dbReference type="InterPro" id="IPR008271">
    <property type="entry name" value="Ser/Thr_kinase_AS"/>
</dbReference>
<dbReference type="InterPro" id="IPR011009">
    <property type="entry name" value="Kinase-like_dom_sf"/>
</dbReference>
<name>A0ABW1IND6_9BACL</name>
<keyword evidence="7" id="KW-1185">Reference proteome</keyword>
<dbReference type="PANTHER" id="PTHR24348">
    <property type="entry name" value="SERINE/THREONINE-PROTEIN KINASE UNC-51-RELATED"/>
    <property type="match status" value="1"/>
</dbReference>
<proteinExistence type="predicted"/>
<reference evidence="7" key="1">
    <citation type="journal article" date="2019" name="Int. J. Syst. Evol. Microbiol.">
        <title>The Global Catalogue of Microorganisms (GCM) 10K type strain sequencing project: providing services to taxonomists for standard genome sequencing and annotation.</title>
        <authorList>
            <consortium name="The Broad Institute Genomics Platform"/>
            <consortium name="The Broad Institute Genome Sequencing Center for Infectious Disease"/>
            <person name="Wu L."/>
            <person name="Ma J."/>
        </authorList>
    </citation>
    <scope>NUCLEOTIDE SEQUENCE [LARGE SCALE GENOMIC DNA]</scope>
    <source>
        <strain evidence="7">CCM 8749</strain>
    </source>
</reference>
<evidence type="ECO:0000313" key="6">
    <source>
        <dbReference type="EMBL" id="MFC5986576.1"/>
    </source>
</evidence>
<dbReference type="RefSeq" id="WP_379893901.1">
    <property type="nucleotide sequence ID" value="NZ_CBCSCT010000092.1"/>
</dbReference>
<evidence type="ECO:0000256" key="4">
    <source>
        <dbReference type="ARBA" id="ARBA00022840"/>
    </source>
</evidence>
<gene>
    <name evidence="6" type="ORF">ACFPXP_09105</name>
</gene>
<dbReference type="SMART" id="SM00220">
    <property type="entry name" value="S_TKc"/>
    <property type="match status" value="1"/>
</dbReference>
<dbReference type="InterPro" id="IPR000719">
    <property type="entry name" value="Prot_kinase_dom"/>
</dbReference>
<dbReference type="PANTHER" id="PTHR24348:SF22">
    <property type="entry name" value="NON-SPECIFIC SERINE_THREONINE PROTEIN KINASE"/>
    <property type="match status" value="1"/>
</dbReference>
<dbReference type="Pfam" id="PF00069">
    <property type="entry name" value="Pkinase"/>
    <property type="match status" value="1"/>
</dbReference>
<organism evidence="6 7">
    <name type="scientific">Marinicrinis lubricantis</name>
    <dbReference type="NCBI Taxonomy" id="2086470"/>
    <lineage>
        <taxon>Bacteria</taxon>
        <taxon>Bacillati</taxon>
        <taxon>Bacillota</taxon>
        <taxon>Bacilli</taxon>
        <taxon>Bacillales</taxon>
        <taxon>Paenibacillaceae</taxon>
    </lineage>
</organism>
<protein>
    <submittedName>
        <fullName evidence="6">Serine/threonine protein kinase</fullName>
    </submittedName>
</protein>